<name>A0AB34VDX2_9GAMM</name>
<evidence type="ECO:0000313" key="2">
    <source>
        <dbReference type="Proteomes" id="UP000072520"/>
    </source>
</evidence>
<organism evidence="1 2">
    <name type="scientific">Pantoea stewartii</name>
    <dbReference type="NCBI Taxonomy" id="66269"/>
    <lineage>
        <taxon>Bacteria</taxon>
        <taxon>Pseudomonadati</taxon>
        <taxon>Pseudomonadota</taxon>
        <taxon>Gammaproteobacteria</taxon>
        <taxon>Enterobacterales</taxon>
        <taxon>Erwiniaceae</taxon>
        <taxon>Pantoea</taxon>
    </lineage>
</organism>
<accession>A0AB34VDX2</accession>
<evidence type="ECO:0000313" key="1">
    <source>
        <dbReference type="EMBL" id="KTS96083.1"/>
    </source>
</evidence>
<dbReference type="Proteomes" id="UP000072520">
    <property type="component" value="Unassembled WGS sequence"/>
</dbReference>
<comment type="caution">
    <text evidence="1">The sequence shown here is derived from an EMBL/GenBank/DDBJ whole genome shotgun (WGS) entry which is preliminary data.</text>
</comment>
<proteinExistence type="predicted"/>
<protein>
    <submittedName>
        <fullName evidence="1">Uncharacterized protein</fullName>
    </submittedName>
</protein>
<sequence length="89" mass="9915">MPHYCFFQKGKQIVVLEKSSTDNATQLIAQGYEKQFEEVSASSEKKALARFADIRRRNQADYEDFLAGAATMPIIDGLRAVAGFIVGKK</sequence>
<dbReference type="EMBL" id="LDSI01000020">
    <property type="protein sequence ID" value="KTS96083.1"/>
    <property type="molecule type" value="Genomic_DNA"/>
</dbReference>
<reference evidence="1 2" key="1">
    <citation type="journal article" date="2016" name="Front. Microbiol.">
        <title>Genomic Resource of Rice Seed Associated Bacteria.</title>
        <authorList>
            <person name="Midha S."/>
            <person name="Bansal K."/>
            <person name="Sharma S."/>
            <person name="Kumar N."/>
            <person name="Patil P.P."/>
            <person name="Chaudhry V."/>
            <person name="Patil P.B."/>
        </authorList>
    </citation>
    <scope>NUCLEOTIDE SEQUENCE [LARGE SCALE GENOMIC DNA]</scope>
    <source>
        <strain evidence="1 2">RSA13</strain>
    </source>
</reference>
<dbReference type="AlphaFoldDB" id="A0AB34VDX2"/>
<dbReference type="RefSeq" id="WP_033740406.1">
    <property type="nucleotide sequence ID" value="NZ_CP099540.1"/>
</dbReference>
<gene>
    <name evidence="1" type="ORF">RSA13_14635</name>
</gene>